<proteinExistence type="predicted"/>
<accession>A0ABV4FZ19</accession>
<organism evidence="2 3">
    <name type="scientific">Bradyrhizobium ottawaense</name>
    <dbReference type="NCBI Taxonomy" id="931866"/>
    <lineage>
        <taxon>Bacteria</taxon>
        <taxon>Pseudomonadati</taxon>
        <taxon>Pseudomonadota</taxon>
        <taxon>Alphaproteobacteria</taxon>
        <taxon>Hyphomicrobiales</taxon>
        <taxon>Nitrobacteraceae</taxon>
        <taxon>Bradyrhizobium</taxon>
    </lineage>
</organism>
<name>A0ABV4FZ19_9BRAD</name>
<evidence type="ECO:0000256" key="1">
    <source>
        <dbReference type="SAM" id="MobiDB-lite"/>
    </source>
</evidence>
<comment type="caution">
    <text evidence="2">The sequence shown here is derived from an EMBL/GenBank/DDBJ whole genome shotgun (WGS) entry which is preliminary data.</text>
</comment>
<evidence type="ECO:0000313" key="3">
    <source>
        <dbReference type="Proteomes" id="UP001565369"/>
    </source>
</evidence>
<reference evidence="2 3" key="1">
    <citation type="submission" date="2024-07" db="EMBL/GenBank/DDBJ databases">
        <title>Genomic Encyclopedia of Type Strains, Phase V (KMG-V): Genome sequencing to study the core and pangenomes of soil and plant-associated prokaryotes.</title>
        <authorList>
            <person name="Whitman W."/>
        </authorList>
    </citation>
    <scope>NUCLEOTIDE SEQUENCE [LARGE SCALE GENOMIC DNA]</scope>
    <source>
        <strain evidence="2 3">USDA 152</strain>
    </source>
</reference>
<evidence type="ECO:0000313" key="2">
    <source>
        <dbReference type="EMBL" id="MEY9456049.1"/>
    </source>
</evidence>
<dbReference type="EMBL" id="JBGBZJ010000003">
    <property type="protein sequence ID" value="MEY9456049.1"/>
    <property type="molecule type" value="Genomic_DNA"/>
</dbReference>
<dbReference type="Proteomes" id="UP001565369">
    <property type="component" value="Unassembled WGS sequence"/>
</dbReference>
<dbReference type="RefSeq" id="WP_244439135.1">
    <property type="nucleotide sequence ID" value="NZ_AP021854.1"/>
</dbReference>
<keyword evidence="3" id="KW-1185">Reference proteome</keyword>
<sequence>MTNANATIGGVGALFHPAAHHASPSAVLDDGKLSTAEKRIILSSWASDMYAVESHPALREIPGMDRPIRLADILTALRKLDDDDDPPPGGGVPMRLRRPWAAERRNRDQPKDLYKAGFANFREAELLAGAGGIEPPNGGIKLSLII</sequence>
<gene>
    <name evidence="2" type="ORF">ABIG07_004997</name>
</gene>
<feature type="region of interest" description="Disordered" evidence="1">
    <location>
        <begin position="79"/>
        <end position="109"/>
    </location>
</feature>
<protein>
    <submittedName>
        <fullName evidence="2">Uncharacterized protein</fullName>
    </submittedName>
</protein>
<feature type="compositionally biased region" description="Basic and acidic residues" evidence="1">
    <location>
        <begin position="100"/>
        <end position="109"/>
    </location>
</feature>